<dbReference type="AlphaFoldDB" id="A0A1I5MEA4"/>
<feature type="signal peptide" evidence="1">
    <location>
        <begin position="1"/>
        <end position="19"/>
    </location>
</feature>
<evidence type="ECO:0000256" key="1">
    <source>
        <dbReference type="SAM" id="SignalP"/>
    </source>
</evidence>
<dbReference type="STRING" id="1079859.SAMN04515674_101241"/>
<reference evidence="2 3" key="1">
    <citation type="submission" date="2016-10" db="EMBL/GenBank/DDBJ databases">
        <authorList>
            <person name="de Groot N.N."/>
        </authorList>
    </citation>
    <scope>NUCLEOTIDE SEQUENCE [LARGE SCALE GENOMIC DNA]</scope>
    <source>
        <strain evidence="3">E92,LMG 26720,CCM 7988</strain>
    </source>
</reference>
<dbReference type="RefSeq" id="WP_092010877.1">
    <property type="nucleotide sequence ID" value="NZ_FOXH01000001.1"/>
</dbReference>
<proteinExistence type="predicted"/>
<dbReference type="EMBL" id="FOXH01000001">
    <property type="protein sequence ID" value="SFP07266.1"/>
    <property type="molecule type" value="Genomic_DNA"/>
</dbReference>
<dbReference type="InterPro" id="IPR046715">
    <property type="entry name" value="DUF6607"/>
</dbReference>
<organism evidence="2 3">
    <name type="scientific">Pseudarcicella hirudinis</name>
    <dbReference type="NCBI Taxonomy" id="1079859"/>
    <lineage>
        <taxon>Bacteria</taxon>
        <taxon>Pseudomonadati</taxon>
        <taxon>Bacteroidota</taxon>
        <taxon>Cytophagia</taxon>
        <taxon>Cytophagales</taxon>
        <taxon>Flectobacillaceae</taxon>
        <taxon>Pseudarcicella</taxon>
    </lineage>
</organism>
<sequence length="312" mass="36684">MNKIAKISTLLLLSANVFAQKSQDVQAIKGQCGCHEVTFEYAETFAPKKDYKFHDRKKTGGLEWVFVDEESKDKVVIQHLLVVGDTMIIKHWREDWQYENTDLLAYQKDMDWKPLVLSKDQVKKQWTQKVFEVNDAPRYEGTAQWIHANGKHYWENTTDAPLPRREYTTRSDYNVLRRTNHHEITDNGYIHEQDNDKVIRSAQGDEVLVKEKGLNIYNKADDSKCKIASEWWAKNRAYWVDVRNVWGQILAQNKGLSLKSKSEDGKMMWKELDDLVEDFKKKNVTDSNARQTAIRTVINKYLNNKELYSFRN</sequence>
<keyword evidence="1" id="KW-0732">Signal</keyword>
<dbReference type="Proteomes" id="UP000199306">
    <property type="component" value="Unassembled WGS sequence"/>
</dbReference>
<protein>
    <submittedName>
        <fullName evidence="2">Uncharacterized protein</fullName>
    </submittedName>
</protein>
<gene>
    <name evidence="2" type="ORF">SAMN04515674_101241</name>
</gene>
<evidence type="ECO:0000313" key="3">
    <source>
        <dbReference type="Proteomes" id="UP000199306"/>
    </source>
</evidence>
<keyword evidence="3" id="KW-1185">Reference proteome</keyword>
<evidence type="ECO:0000313" key="2">
    <source>
        <dbReference type="EMBL" id="SFP07266.1"/>
    </source>
</evidence>
<dbReference type="Pfam" id="PF20311">
    <property type="entry name" value="DUF6607"/>
    <property type="match status" value="1"/>
</dbReference>
<accession>A0A1I5MEA4</accession>
<dbReference type="OrthoDB" id="8564954at2"/>
<feature type="chain" id="PRO_5011482092" evidence="1">
    <location>
        <begin position="20"/>
        <end position="312"/>
    </location>
</feature>
<name>A0A1I5MEA4_9BACT</name>